<evidence type="ECO:0000313" key="3">
    <source>
        <dbReference type="Proteomes" id="UP000199101"/>
    </source>
</evidence>
<evidence type="ECO:0000313" key="2">
    <source>
        <dbReference type="EMBL" id="SCB36000.1"/>
    </source>
</evidence>
<accession>A0A1C3W7P6</accession>
<feature type="region of interest" description="Disordered" evidence="1">
    <location>
        <begin position="20"/>
        <end position="43"/>
    </location>
</feature>
<name>A0A1C3W7P6_9HYPH</name>
<dbReference type="AlphaFoldDB" id="A0A1C3W7P6"/>
<dbReference type="EMBL" id="FMAG01000004">
    <property type="protein sequence ID" value="SCB36000.1"/>
    <property type="molecule type" value="Genomic_DNA"/>
</dbReference>
<gene>
    <name evidence="2" type="ORF">GA0061103_5006</name>
</gene>
<proteinExistence type="predicted"/>
<organism evidence="2 3">
    <name type="scientific">Rhizobium multihospitium</name>
    <dbReference type="NCBI Taxonomy" id="410764"/>
    <lineage>
        <taxon>Bacteria</taxon>
        <taxon>Pseudomonadati</taxon>
        <taxon>Pseudomonadota</taxon>
        <taxon>Alphaproteobacteria</taxon>
        <taxon>Hyphomicrobiales</taxon>
        <taxon>Rhizobiaceae</taxon>
        <taxon>Rhizobium/Agrobacterium group</taxon>
        <taxon>Rhizobium</taxon>
    </lineage>
</organism>
<dbReference type="Proteomes" id="UP000199101">
    <property type="component" value="Unassembled WGS sequence"/>
</dbReference>
<reference evidence="3" key="1">
    <citation type="submission" date="2016-08" db="EMBL/GenBank/DDBJ databases">
        <authorList>
            <person name="Varghese N."/>
            <person name="Submissions Spin"/>
        </authorList>
    </citation>
    <scope>NUCLEOTIDE SEQUENCE [LARGE SCALE GENOMIC DNA]</scope>
    <source>
        <strain evidence="3">HAMBI 2975</strain>
    </source>
</reference>
<keyword evidence="3" id="KW-1185">Reference proteome</keyword>
<feature type="compositionally biased region" description="Basic residues" evidence="1">
    <location>
        <begin position="20"/>
        <end position="31"/>
    </location>
</feature>
<protein>
    <submittedName>
        <fullName evidence="2">Uncharacterized protein</fullName>
    </submittedName>
</protein>
<evidence type="ECO:0000256" key="1">
    <source>
        <dbReference type="SAM" id="MobiDB-lite"/>
    </source>
</evidence>
<sequence>MKMLDLQKVWRFVALRHAVHHSSNKHSRKYNPAKFDRGTSWQA</sequence>